<dbReference type="PROSITE" id="PS00640">
    <property type="entry name" value="THIOL_PROTEASE_ASN"/>
    <property type="match status" value="1"/>
</dbReference>
<accession>A0A813ZAT4</accession>
<keyword evidence="3 10" id="KW-0732">Signal</keyword>
<dbReference type="InterPro" id="IPR000169">
    <property type="entry name" value="Pept_cys_AS"/>
</dbReference>
<proteinExistence type="inferred from homology"/>
<evidence type="ECO:0000256" key="10">
    <source>
        <dbReference type="SAM" id="SignalP"/>
    </source>
</evidence>
<evidence type="ECO:0000256" key="5">
    <source>
        <dbReference type="ARBA" id="ARBA00022807"/>
    </source>
</evidence>
<evidence type="ECO:0000256" key="9">
    <source>
        <dbReference type="ARBA" id="ARBA00073107"/>
    </source>
</evidence>
<dbReference type="SMART" id="SM00645">
    <property type="entry name" value="Pept_C1"/>
    <property type="match status" value="1"/>
</dbReference>
<dbReference type="EMBL" id="CAJNOE010000092">
    <property type="protein sequence ID" value="CAF0896745.1"/>
    <property type="molecule type" value="Genomic_DNA"/>
</dbReference>
<dbReference type="GO" id="GO:0004197">
    <property type="term" value="F:cysteine-type endopeptidase activity"/>
    <property type="evidence" value="ECO:0007669"/>
    <property type="project" value="InterPro"/>
</dbReference>
<comment type="similarity">
    <text evidence="1">Belongs to the peptidase C1 family.</text>
</comment>
<dbReference type="InterPro" id="IPR025661">
    <property type="entry name" value="Pept_asp_AS"/>
</dbReference>
<comment type="caution">
    <text evidence="12">The sequence shown here is derived from an EMBL/GenBank/DDBJ whole genome shotgun (WGS) entry which is preliminary data.</text>
</comment>
<feature type="chain" id="PRO_5032846715" description="Cathepsin B-like cysteine proteinase" evidence="10">
    <location>
        <begin position="19"/>
        <end position="337"/>
    </location>
</feature>
<feature type="domain" description="Peptidase C1A papain C-terminal" evidence="11">
    <location>
        <begin position="87"/>
        <end position="333"/>
    </location>
</feature>
<dbReference type="PANTHER" id="PTHR12411">
    <property type="entry name" value="CYSTEINE PROTEASE FAMILY C1-RELATED"/>
    <property type="match status" value="1"/>
</dbReference>
<sequence>MHLQICLVICFALFPVHSRDIRESEESLLSESLISQINSAQSTWKAAPSKFMTWSTASIKRLMGVRREHLMEIKQLEPLIHEVPNDLPENFDGREQWSNCPSLKEIRDQGSCGSCWALAAVEAMTDRRCIASNGTQNAHISAEDLLTCTSVGDCEGGSPVGAWQYYKRQGLVTGGNYNTKQGCLPYTLPSCEHHINGSRPSCDGEGPAPPCSPKCIDGYPIPYEQDKYYGESVYSIGEKQEQIKTEIMKNGPVHAMFGVYADFLAYKSGVYQHLVGPYFAGHTVKILGWGVTNSTPYWIVANSWNEDWGDNGFFKIIRGRDECGIESGIVAGAPKLK</sequence>
<dbReference type="Proteomes" id="UP000663860">
    <property type="component" value="Unassembled WGS sequence"/>
</dbReference>
<dbReference type="Gene3D" id="3.90.70.10">
    <property type="entry name" value="Cysteine proteinases"/>
    <property type="match status" value="1"/>
</dbReference>
<reference evidence="12" key="1">
    <citation type="submission" date="2021-02" db="EMBL/GenBank/DDBJ databases">
        <authorList>
            <person name="Nowell W R."/>
        </authorList>
    </citation>
    <scope>NUCLEOTIDE SEQUENCE</scope>
</reference>
<evidence type="ECO:0000256" key="8">
    <source>
        <dbReference type="ARBA" id="ARBA00055576"/>
    </source>
</evidence>
<dbReference type="AlphaFoldDB" id="A0A813ZAT4"/>
<dbReference type="PROSITE" id="PS00139">
    <property type="entry name" value="THIOL_PROTEASE_CYS"/>
    <property type="match status" value="1"/>
</dbReference>
<dbReference type="InterPro" id="IPR013128">
    <property type="entry name" value="Peptidase_C1A"/>
</dbReference>
<evidence type="ECO:0000256" key="1">
    <source>
        <dbReference type="ARBA" id="ARBA00008455"/>
    </source>
</evidence>
<keyword evidence="2" id="KW-0645">Protease</keyword>
<keyword evidence="6" id="KW-0865">Zymogen</keyword>
<dbReference type="InterPro" id="IPR038765">
    <property type="entry name" value="Papain-like_cys_pep_sf"/>
</dbReference>
<evidence type="ECO:0000256" key="7">
    <source>
        <dbReference type="ARBA" id="ARBA00023157"/>
    </source>
</evidence>
<evidence type="ECO:0000313" key="12">
    <source>
        <dbReference type="EMBL" id="CAF0896745.1"/>
    </source>
</evidence>
<dbReference type="InterPro" id="IPR012599">
    <property type="entry name" value="Propeptide_C1A"/>
</dbReference>
<dbReference type="InterPro" id="IPR000668">
    <property type="entry name" value="Peptidase_C1A_C"/>
</dbReference>
<evidence type="ECO:0000256" key="3">
    <source>
        <dbReference type="ARBA" id="ARBA00022729"/>
    </source>
</evidence>
<keyword evidence="7" id="KW-1015">Disulfide bond</keyword>
<evidence type="ECO:0000259" key="11">
    <source>
        <dbReference type="SMART" id="SM00645"/>
    </source>
</evidence>
<dbReference type="Pfam" id="PF08127">
    <property type="entry name" value="Propeptide_C1"/>
    <property type="match status" value="1"/>
</dbReference>
<keyword evidence="5" id="KW-0788">Thiol protease</keyword>
<evidence type="ECO:0000256" key="6">
    <source>
        <dbReference type="ARBA" id="ARBA00023145"/>
    </source>
</evidence>
<keyword evidence="4" id="KW-0378">Hydrolase</keyword>
<evidence type="ECO:0000256" key="2">
    <source>
        <dbReference type="ARBA" id="ARBA00022670"/>
    </source>
</evidence>
<comment type="function">
    <text evidence="8">Thiol protease. Has a role as a digestive enzyme.</text>
</comment>
<protein>
    <recommendedName>
        <fullName evidence="9">Cathepsin B-like cysteine proteinase</fullName>
    </recommendedName>
</protein>
<organism evidence="12 13">
    <name type="scientific">Adineta steineri</name>
    <dbReference type="NCBI Taxonomy" id="433720"/>
    <lineage>
        <taxon>Eukaryota</taxon>
        <taxon>Metazoa</taxon>
        <taxon>Spiralia</taxon>
        <taxon>Gnathifera</taxon>
        <taxon>Rotifera</taxon>
        <taxon>Eurotatoria</taxon>
        <taxon>Bdelloidea</taxon>
        <taxon>Adinetida</taxon>
        <taxon>Adinetidae</taxon>
        <taxon>Adineta</taxon>
    </lineage>
</organism>
<dbReference type="Pfam" id="PF00112">
    <property type="entry name" value="Peptidase_C1"/>
    <property type="match status" value="1"/>
</dbReference>
<dbReference type="GO" id="GO:0006508">
    <property type="term" value="P:proteolysis"/>
    <property type="evidence" value="ECO:0007669"/>
    <property type="project" value="UniProtKB-KW"/>
</dbReference>
<evidence type="ECO:0000256" key="4">
    <source>
        <dbReference type="ARBA" id="ARBA00022801"/>
    </source>
</evidence>
<dbReference type="PRINTS" id="PR00705">
    <property type="entry name" value="PAPAIN"/>
</dbReference>
<dbReference type="CDD" id="cd02620">
    <property type="entry name" value="Peptidase_C1A_CathepsinB"/>
    <property type="match status" value="1"/>
</dbReference>
<feature type="signal peptide" evidence="10">
    <location>
        <begin position="1"/>
        <end position="18"/>
    </location>
</feature>
<name>A0A813ZAT4_9BILA</name>
<evidence type="ECO:0000313" key="13">
    <source>
        <dbReference type="Proteomes" id="UP000663860"/>
    </source>
</evidence>
<gene>
    <name evidence="12" type="ORF">IZO911_LOCUS12025</name>
</gene>
<dbReference type="FunFam" id="3.90.70.10:FF:000031">
    <property type="entry name" value="Cathepsin B"/>
    <property type="match status" value="1"/>
</dbReference>
<dbReference type="SUPFAM" id="SSF54001">
    <property type="entry name" value="Cysteine proteinases"/>
    <property type="match status" value="1"/>
</dbReference>